<dbReference type="Proteomes" id="UP000299102">
    <property type="component" value="Unassembled WGS sequence"/>
</dbReference>
<protein>
    <submittedName>
        <fullName evidence="1">Uncharacterized protein</fullName>
    </submittedName>
</protein>
<sequence>MRSLIIISSTNTRGLSLQSQTPLLSVRIGAHVYMPARLAERAATARTALKSELYERPLYSNSIPGEGNLYGEILTRARRRRAPMFHSRKG</sequence>
<reference evidence="1 2" key="1">
    <citation type="journal article" date="2019" name="Commun. Biol.">
        <title>The bagworm genome reveals a unique fibroin gene that provides high tensile strength.</title>
        <authorList>
            <person name="Kono N."/>
            <person name="Nakamura H."/>
            <person name="Ohtoshi R."/>
            <person name="Tomita M."/>
            <person name="Numata K."/>
            <person name="Arakawa K."/>
        </authorList>
    </citation>
    <scope>NUCLEOTIDE SEQUENCE [LARGE SCALE GENOMIC DNA]</scope>
</reference>
<accession>A0A4C1USD7</accession>
<evidence type="ECO:0000313" key="1">
    <source>
        <dbReference type="EMBL" id="GBP29365.1"/>
    </source>
</evidence>
<comment type="caution">
    <text evidence="1">The sequence shown here is derived from an EMBL/GenBank/DDBJ whole genome shotgun (WGS) entry which is preliminary data.</text>
</comment>
<proteinExistence type="predicted"/>
<keyword evidence="2" id="KW-1185">Reference proteome</keyword>
<name>A0A4C1USD7_EUMVA</name>
<dbReference type="AlphaFoldDB" id="A0A4C1USD7"/>
<gene>
    <name evidence="1" type="ORF">EVAR_22737_1</name>
</gene>
<organism evidence="1 2">
    <name type="scientific">Eumeta variegata</name>
    <name type="common">Bagworm moth</name>
    <name type="synonym">Eumeta japonica</name>
    <dbReference type="NCBI Taxonomy" id="151549"/>
    <lineage>
        <taxon>Eukaryota</taxon>
        <taxon>Metazoa</taxon>
        <taxon>Ecdysozoa</taxon>
        <taxon>Arthropoda</taxon>
        <taxon>Hexapoda</taxon>
        <taxon>Insecta</taxon>
        <taxon>Pterygota</taxon>
        <taxon>Neoptera</taxon>
        <taxon>Endopterygota</taxon>
        <taxon>Lepidoptera</taxon>
        <taxon>Glossata</taxon>
        <taxon>Ditrysia</taxon>
        <taxon>Tineoidea</taxon>
        <taxon>Psychidae</taxon>
        <taxon>Oiketicinae</taxon>
        <taxon>Eumeta</taxon>
    </lineage>
</organism>
<evidence type="ECO:0000313" key="2">
    <source>
        <dbReference type="Proteomes" id="UP000299102"/>
    </source>
</evidence>
<dbReference type="EMBL" id="BGZK01000219">
    <property type="protein sequence ID" value="GBP29365.1"/>
    <property type="molecule type" value="Genomic_DNA"/>
</dbReference>